<comment type="caution">
    <text evidence="1">The sequence shown here is derived from an EMBL/GenBank/DDBJ whole genome shotgun (WGS) entry which is preliminary data.</text>
</comment>
<dbReference type="Proteomes" id="UP001060215">
    <property type="component" value="Chromosome 11"/>
</dbReference>
<sequence>MAEKEETIKKNLIKRVMKGEWKEVVEICGRQPEVRRMKITQSGGTTLHTAVYEGQEQVVKDLLDMIEDSDANDDDERELALADKKGNTALHLAAKM</sequence>
<evidence type="ECO:0000313" key="2">
    <source>
        <dbReference type="Proteomes" id="UP001060215"/>
    </source>
</evidence>
<evidence type="ECO:0000313" key="1">
    <source>
        <dbReference type="EMBL" id="KAI7982683.1"/>
    </source>
</evidence>
<protein>
    <submittedName>
        <fullName evidence="1">Uncharacterized protein</fullName>
    </submittedName>
</protein>
<gene>
    <name evidence="1" type="ORF">LOK49_LG15G00476</name>
</gene>
<dbReference type="EMBL" id="CM045768">
    <property type="protein sequence ID" value="KAI7982683.1"/>
    <property type="molecule type" value="Genomic_DNA"/>
</dbReference>
<organism evidence="1 2">
    <name type="scientific">Camellia lanceoleosa</name>
    <dbReference type="NCBI Taxonomy" id="1840588"/>
    <lineage>
        <taxon>Eukaryota</taxon>
        <taxon>Viridiplantae</taxon>
        <taxon>Streptophyta</taxon>
        <taxon>Embryophyta</taxon>
        <taxon>Tracheophyta</taxon>
        <taxon>Spermatophyta</taxon>
        <taxon>Magnoliopsida</taxon>
        <taxon>eudicotyledons</taxon>
        <taxon>Gunneridae</taxon>
        <taxon>Pentapetalae</taxon>
        <taxon>asterids</taxon>
        <taxon>Ericales</taxon>
        <taxon>Theaceae</taxon>
        <taxon>Camellia</taxon>
    </lineage>
</organism>
<accession>A0ACC0F281</accession>
<reference evidence="1 2" key="1">
    <citation type="journal article" date="2022" name="Plant J.">
        <title>Chromosome-level genome of Camellia lanceoleosa provides a valuable resource for understanding genome evolution and self-incompatibility.</title>
        <authorList>
            <person name="Gong W."/>
            <person name="Xiao S."/>
            <person name="Wang L."/>
            <person name="Liao Z."/>
            <person name="Chang Y."/>
            <person name="Mo W."/>
            <person name="Hu G."/>
            <person name="Li W."/>
            <person name="Zhao G."/>
            <person name="Zhu H."/>
            <person name="Hu X."/>
            <person name="Ji K."/>
            <person name="Xiang X."/>
            <person name="Song Q."/>
            <person name="Yuan D."/>
            <person name="Jin S."/>
            <person name="Zhang L."/>
        </authorList>
    </citation>
    <scope>NUCLEOTIDE SEQUENCE [LARGE SCALE GENOMIC DNA]</scope>
    <source>
        <strain evidence="1">SQ_2022a</strain>
    </source>
</reference>
<proteinExistence type="predicted"/>
<keyword evidence="2" id="KW-1185">Reference proteome</keyword>
<name>A0ACC0F281_9ERIC</name>